<feature type="domain" description="Myb-like" evidence="2">
    <location>
        <begin position="259"/>
        <end position="312"/>
    </location>
</feature>
<dbReference type="InterPro" id="IPR009057">
    <property type="entry name" value="Homeodomain-like_sf"/>
</dbReference>
<gene>
    <name evidence="4" type="ORF">RF11_15354</name>
</gene>
<dbReference type="SUPFAM" id="SSF46689">
    <property type="entry name" value="Homeodomain-like"/>
    <property type="match status" value="1"/>
</dbReference>
<comment type="caution">
    <text evidence="4">The sequence shown here is derived from an EMBL/GenBank/DDBJ whole genome shotgun (WGS) entry which is preliminary data.</text>
</comment>
<dbReference type="InterPro" id="IPR001005">
    <property type="entry name" value="SANT/Myb"/>
</dbReference>
<dbReference type="OrthoDB" id="608866at2759"/>
<dbReference type="InterPro" id="IPR052450">
    <property type="entry name" value="TRBD-Containing_Protein"/>
</dbReference>
<dbReference type="SMART" id="SM00717">
    <property type="entry name" value="SANT"/>
    <property type="match status" value="1"/>
</dbReference>
<dbReference type="Pfam" id="PF00249">
    <property type="entry name" value="Myb_DNA-binding"/>
    <property type="match status" value="1"/>
</dbReference>
<dbReference type="Gene3D" id="1.10.10.60">
    <property type="entry name" value="Homeodomain-like"/>
    <property type="match status" value="1"/>
</dbReference>
<reference evidence="4 5" key="1">
    <citation type="journal article" date="2014" name="Genome Biol. Evol.">
        <title>The genome of the myxosporean Thelohanellus kitauei shows adaptations to nutrient acquisition within its fish host.</title>
        <authorList>
            <person name="Yang Y."/>
            <person name="Xiong J."/>
            <person name="Zhou Z."/>
            <person name="Huo F."/>
            <person name="Miao W."/>
            <person name="Ran C."/>
            <person name="Liu Y."/>
            <person name="Zhang J."/>
            <person name="Feng J."/>
            <person name="Wang M."/>
            <person name="Wang M."/>
            <person name="Wang L."/>
            <person name="Yao B."/>
        </authorList>
    </citation>
    <scope>NUCLEOTIDE SEQUENCE [LARGE SCALE GENOMIC DNA]</scope>
    <source>
        <strain evidence="4">Wuqing</strain>
    </source>
</reference>
<evidence type="ECO:0000259" key="3">
    <source>
        <dbReference type="PROSITE" id="PS51294"/>
    </source>
</evidence>
<evidence type="ECO:0000313" key="5">
    <source>
        <dbReference type="Proteomes" id="UP000031668"/>
    </source>
</evidence>
<sequence>MVVRISDLFWQMVNHRKYTEPYYLLQYAGYRYLMYFLNKNEAMCSTFLSHIFSLSSYIKILKTNVSKNAVVIDQNTDRLLILVNICYSIQKLYKSNEENDQKCFSSIEKINRLIQFLVINEKCANDEIRKLKNCFNRISASKNIFIGLNEHTNDIDAILDIILKQFISQYPVPVLVTETKKHENLSFTEVINIISKQKSFKPSTNVTNNEPEIIDPNKDLKLIKKTAKKSTFTQIDTELLDSCSISSDTILQEESLLNHERKQYNHWTEKEEFELIEGVKRFGMGKWKKILGAYNMKNRSNVSLCQKFNSLVRNGKVNDPAVLDKVERYNASK</sequence>
<accession>A0A0C2MEZ0</accession>
<proteinExistence type="predicted"/>
<dbReference type="PROSITE" id="PS50090">
    <property type="entry name" value="MYB_LIKE"/>
    <property type="match status" value="1"/>
</dbReference>
<evidence type="ECO:0000256" key="1">
    <source>
        <dbReference type="ARBA" id="ARBA00023242"/>
    </source>
</evidence>
<dbReference type="PANTHER" id="PTHR46734:SF1">
    <property type="entry name" value="TELOMERIC REPEAT-BINDING FACTOR 1"/>
    <property type="match status" value="1"/>
</dbReference>
<dbReference type="PANTHER" id="PTHR46734">
    <property type="entry name" value="TELOMERIC REPEAT-BINDING FACTOR 1 TERF1"/>
    <property type="match status" value="1"/>
</dbReference>
<evidence type="ECO:0000259" key="2">
    <source>
        <dbReference type="PROSITE" id="PS50090"/>
    </source>
</evidence>
<dbReference type="Proteomes" id="UP000031668">
    <property type="component" value="Unassembled WGS sequence"/>
</dbReference>
<dbReference type="AlphaFoldDB" id="A0A0C2MEZ0"/>
<dbReference type="EMBL" id="JWZT01005706">
    <property type="protein sequence ID" value="KII60321.1"/>
    <property type="molecule type" value="Genomic_DNA"/>
</dbReference>
<keyword evidence="5" id="KW-1185">Reference proteome</keyword>
<dbReference type="PROSITE" id="PS51294">
    <property type="entry name" value="HTH_MYB"/>
    <property type="match status" value="1"/>
</dbReference>
<protein>
    <submittedName>
        <fullName evidence="4">Uncharacterized protein</fullName>
    </submittedName>
</protein>
<organism evidence="4 5">
    <name type="scientific">Thelohanellus kitauei</name>
    <name type="common">Myxosporean</name>
    <dbReference type="NCBI Taxonomy" id="669202"/>
    <lineage>
        <taxon>Eukaryota</taxon>
        <taxon>Metazoa</taxon>
        <taxon>Cnidaria</taxon>
        <taxon>Myxozoa</taxon>
        <taxon>Myxosporea</taxon>
        <taxon>Bivalvulida</taxon>
        <taxon>Platysporina</taxon>
        <taxon>Myxobolidae</taxon>
        <taxon>Thelohanellus</taxon>
    </lineage>
</organism>
<evidence type="ECO:0000313" key="4">
    <source>
        <dbReference type="EMBL" id="KII60321.1"/>
    </source>
</evidence>
<keyword evidence="1" id="KW-0539">Nucleus</keyword>
<name>A0A0C2MEZ0_THEKT</name>
<dbReference type="CDD" id="cd11660">
    <property type="entry name" value="SANT_TRF"/>
    <property type="match status" value="1"/>
</dbReference>
<dbReference type="InterPro" id="IPR017930">
    <property type="entry name" value="Myb_dom"/>
</dbReference>
<feature type="domain" description="HTH myb-type" evidence="3">
    <location>
        <begin position="259"/>
        <end position="316"/>
    </location>
</feature>